<feature type="transmembrane region" description="Helical" evidence="1">
    <location>
        <begin position="24"/>
        <end position="45"/>
    </location>
</feature>
<keyword evidence="1" id="KW-0812">Transmembrane</keyword>
<dbReference type="AlphaFoldDB" id="H2XSP8"/>
<dbReference type="Proteomes" id="UP000008144">
    <property type="component" value="Unassembled WGS sequence"/>
</dbReference>
<evidence type="ECO:0000313" key="3">
    <source>
        <dbReference type="Proteomes" id="UP000008144"/>
    </source>
</evidence>
<sequence length="67" mass="7955">TNPCSYTRHLAISKLTLIFVPTKFYNLAHITILFIFALKCVHYFICHSNISTLTFQFNRFQFYVSLF</sequence>
<evidence type="ECO:0000313" key="2">
    <source>
        <dbReference type="Ensembl" id="ENSCINP00000032682.1"/>
    </source>
</evidence>
<name>H2XSP8_CIOIN</name>
<dbReference type="InParanoid" id="H2XSP8"/>
<organism evidence="2 3">
    <name type="scientific">Ciona intestinalis</name>
    <name type="common">Transparent sea squirt</name>
    <name type="synonym">Ascidia intestinalis</name>
    <dbReference type="NCBI Taxonomy" id="7719"/>
    <lineage>
        <taxon>Eukaryota</taxon>
        <taxon>Metazoa</taxon>
        <taxon>Chordata</taxon>
        <taxon>Tunicata</taxon>
        <taxon>Ascidiacea</taxon>
        <taxon>Phlebobranchia</taxon>
        <taxon>Cionidae</taxon>
        <taxon>Ciona</taxon>
    </lineage>
</organism>
<keyword evidence="1" id="KW-1133">Transmembrane helix</keyword>
<reference evidence="3" key="1">
    <citation type="journal article" date="2002" name="Science">
        <title>The draft genome of Ciona intestinalis: insights into chordate and vertebrate origins.</title>
        <authorList>
            <person name="Dehal P."/>
            <person name="Satou Y."/>
            <person name="Campbell R.K."/>
            <person name="Chapman J."/>
            <person name="Degnan B."/>
            <person name="De Tomaso A."/>
            <person name="Davidson B."/>
            <person name="Di Gregorio A."/>
            <person name="Gelpke M."/>
            <person name="Goodstein D.M."/>
            <person name="Harafuji N."/>
            <person name="Hastings K.E."/>
            <person name="Ho I."/>
            <person name="Hotta K."/>
            <person name="Huang W."/>
            <person name="Kawashima T."/>
            <person name="Lemaire P."/>
            <person name="Martinez D."/>
            <person name="Meinertzhagen I.A."/>
            <person name="Necula S."/>
            <person name="Nonaka M."/>
            <person name="Putnam N."/>
            <person name="Rash S."/>
            <person name="Saiga H."/>
            <person name="Satake M."/>
            <person name="Terry A."/>
            <person name="Yamada L."/>
            <person name="Wang H.G."/>
            <person name="Awazu S."/>
            <person name="Azumi K."/>
            <person name="Boore J."/>
            <person name="Branno M."/>
            <person name="Chin-Bow S."/>
            <person name="DeSantis R."/>
            <person name="Doyle S."/>
            <person name="Francino P."/>
            <person name="Keys D.N."/>
            <person name="Haga S."/>
            <person name="Hayashi H."/>
            <person name="Hino K."/>
            <person name="Imai K.S."/>
            <person name="Inaba K."/>
            <person name="Kano S."/>
            <person name="Kobayashi K."/>
            <person name="Kobayashi M."/>
            <person name="Lee B.I."/>
            <person name="Makabe K.W."/>
            <person name="Manohar C."/>
            <person name="Matassi G."/>
            <person name="Medina M."/>
            <person name="Mochizuki Y."/>
            <person name="Mount S."/>
            <person name="Morishita T."/>
            <person name="Miura S."/>
            <person name="Nakayama A."/>
            <person name="Nishizaka S."/>
            <person name="Nomoto H."/>
            <person name="Ohta F."/>
            <person name="Oishi K."/>
            <person name="Rigoutsos I."/>
            <person name="Sano M."/>
            <person name="Sasaki A."/>
            <person name="Sasakura Y."/>
            <person name="Shoguchi E."/>
            <person name="Shin-i T."/>
            <person name="Spagnuolo A."/>
            <person name="Stainier D."/>
            <person name="Suzuki M.M."/>
            <person name="Tassy O."/>
            <person name="Takatori N."/>
            <person name="Tokuoka M."/>
            <person name="Yagi K."/>
            <person name="Yoshizaki F."/>
            <person name="Wada S."/>
            <person name="Zhang C."/>
            <person name="Hyatt P.D."/>
            <person name="Larimer F."/>
            <person name="Detter C."/>
            <person name="Doggett N."/>
            <person name="Glavina T."/>
            <person name="Hawkins T."/>
            <person name="Richardson P."/>
            <person name="Lucas S."/>
            <person name="Kohara Y."/>
            <person name="Levine M."/>
            <person name="Satoh N."/>
            <person name="Rokhsar D.S."/>
        </authorList>
    </citation>
    <scope>NUCLEOTIDE SEQUENCE [LARGE SCALE GENOMIC DNA]</scope>
</reference>
<reference evidence="2" key="2">
    <citation type="submission" date="2025-08" db="UniProtKB">
        <authorList>
            <consortium name="Ensembl"/>
        </authorList>
    </citation>
    <scope>IDENTIFICATION</scope>
</reference>
<keyword evidence="3" id="KW-1185">Reference proteome</keyword>
<dbReference type="Ensembl" id="ENSCINT00000037303.1">
    <property type="protein sequence ID" value="ENSCINP00000032682.1"/>
    <property type="gene ID" value="ENSCING00000022208.1"/>
</dbReference>
<evidence type="ECO:0000256" key="1">
    <source>
        <dbReference type="SAM" id="Phobius"/>
    </source>
</evidence>
<protein>
    <submittedName>
        <fullName evidence="2">Uncharacterized protein</fullName>
    </submittedName>
</protein>
<reference evidence="2" key="3">
    <citation type="submission" date="2025-09" db="UniProtKB">
        <authorList>
            <consortium name="Ensembl"/>
        </authorList>
    </citation>
    <scope>IDENTIFICATION</scope>
</reference>
<accession>H2XSP8</accession>
<dbReference type="HOGENOM" id="CLU_2819056_0_0_1"/>
<proteinExistence type="predicted"/>
<keyword evidence="1" id="KW-0472">Membrane</keyword>